<dbReference type="AlphaFoldDB" id="D8M8A9"/>
<dbReference type="GeneID" id="24921099"/>
<accession>D8M8A9</accession>
<keyword evidence="3" id="KW-1185">Reference proteome</keyword>
<proteinExistence type="predicted"/>
<dbReference type="Gene3D" id="1.10.287.1490">
    <property type="match status" value="1"/>
</dbReference>
<dbReference type="Proteomes" id="UP000008312">
    <property type="component" value="Unassembled WGS sequence"/>
</dbReference>
<feature type="compositionally biased region" description="Basic and acidic residues" evidence="1">
    <location>
        <begin position="263"/>
        <end position="309"/>
    </location>
</feature>
<feature type="region of interest" description="Disordered" evidence="1">
    <location>
        <begin position="1"/>
        <end position="83"/>
    </location>
</feature>
<name>D8M8A9_BLAHO</name>
<feature type="region of interest" description="Disordered" evidence="1">
    <location>
        <begin position="245"/>
        <end position="342"/>
    </location>
</feature>
<dbReference type="EMBL" id="FN668683">
    <property type="protein sequence ID" value="CBK24298.2"/>
    <property type="molecule type" value="Genomic_DNA"/>
</dbReference>
<sequence>MEASKTVPFERNSKPTSYKPLIPPTLPPSSEIQDSRNSSYSSEVSDDSYSAKSDYSTPSPKDSPKKKPVDGAPKPPKVKTLDDYPTVTADIRNSVMECSNNLHKLITDLCNENKWLNNMYTEIRDSPLAAEIKQEYENTISDWKQKYADLQKQYNDALDEIDSLHAENAKLQRSNADLLSQARRVSQLERELNSASIRRDVVVKELKDTQQEMSNLQATKRKLEAQIDEQKQQLQSLNIEVKTLKAEKESQSSSMSGVYRRRRSEDSQQRGSYRGRDDEDLQRDSWREDSQRDSWREDSQRSSRREDSQRSSYRNDSNTMVVYSRQPELPRRDEPQVTVRFF</sequence>
<evidence type="ECO:0000313" key="3">
    <source>
        <dbReference type="Proteomes" id="UP000008312"/>
    </source>
</evidence>
<protein>
    <submittedName>
        <fullName evidence="2">Uncharacterized protein</fullName>
    </submittedName>
</protein>
<evidence type="ECO:0000313" key="2">
    <source>
        <dbReference type="EMBL" id="CBK24298.2"/>
    </source>
</evidence>
<gene>
    <name evidence="2" type="ORF">GSBLH_T00004053001</name>
</gene>
<dbReference type="RefSeq" id="XP_012898346.1">
    <property type="nucleotide sequence ID" value="XM_013042892.1"/>
</dbReference>
<reference evidence="2" key="1">
    <citation type="submission" date="2010-02" db="EMBL/GenBank/DDBJ databases">
        <title>Sequencing and annotation of the Blastocystis hominis genome.</title>
        <authorList>
            <person name="Wincker P."/>
        </authorList>
    </citation>
    <scope>NUCLEOTIDE SEQUENCE</scope>
    <source>
        <strain evidence="2">Singapore isolate B</strain>
    </source>
</reference>
<evidence type="ECO:0000256" key="1">
    <source>
        <dbReference type="SAM" id="MobiDB-lite"/>
    </source>
</evidence>
<dbReference type="InParanoid" id="D8M8A9"/>
<dbReference type="OrthoDB" id="443981at2759"/>
<organism evidence="2">
    <name type="scientific">Blastocystis hominis</name>
    <dbReference type="NCBI Taxonomy" id="12968"/>
    <lineage>
        <taxon>Eukaryota</taxon>
        <taxon>Sar</taxon>
        <taxon>Stramenopiles</taxon>
        <taxon>Bigyra</taxon>
        <taxon>Opalozoa</taxon>
        <taxon>Opalinata</taxon>
        <taxon>Blastocystidae</taxon>
        <taxon>Blastocystis</taxon>
    </lineage>
</organism>
<feature type="compositionally biased region" description="Low complexity" evidence="1">
    <location>
        <begin position="35"/>
        <end position="60"/>
    </location>
</feature>